<evidence type="ECO:0000313" key="10">
    <source>
        <dbReference type="Proteomes" id="UP000025229"/>
    </source>
</evidence>
<dbReference type="PANTHER" id="PTHR30250">
    <property type="entry name" value="PST FAMILY PREDICTED COLANIC ACID TRANSPORTER"/>
    <property type="match status" value="1"/>
</dbReference>
<evidence type="ECO:0000256" key="7">
    <source>
        <dbReference type="SAM" id="Phobius"/>
    </source>
</evidence>
<evidence type="ECO:0000313" key="9">
    <source>
        <dbReference type="EMBL" id="MDX5895017.1"/>
    </source>
</evidence>
<reference evidence="8 10" key="1">
    <citation type="submission" date="2014-03" db="EMBL/GenBank/DDBJ databases">
        <title>Complete genome sequence of the Radio-Resistant Rubrobacter radiotolerans RSPS-4.</title>
        <authorList>
            <person name="Egas C.C."/>
            <person name="Barroso C.C."/>
            <person name="Froufe H.J.C."/>
            <person name="Pacheco J.J."/>
            <person name="Albuquerque L.L."/>
            <person name="da Costa M.M.S."/>
        </authorList>
    </citation>
    <scope>NUCLEOTIDE SEQUENCE [LARGE SCALE GENOMIC DNA]</scope>
    <source>
        <strain evidence="8 10">RSPS-4</strain>
    </source>
</reference>
<dbReference type="GO" id="GO:0005886">
    <property type="term" value="C:plasma membrane"/>
    <property type="evidence" value="ECO:0007669"/>
    <property type="project" value="UniProtKB-SubCell"/>
</dbReference>
<dbReference type="Pfam" id="PF01943">
    <property type="entry name" value="Polysacc_synt"/>
    <property type="match status" value="1"/>
</dbReference>
<dbReference type="Proteomes" id="UP000025229">
    <property type="component" value="Chromosome"/>
</dbReference>
<gene>
    <name evidence="8" type="ORF">RradSPS_2329</name>
    <name evidence="9" type="ORF">SIL72_13405</name>
</gene>
<evidence type="ECO:0000256" key="3">
    <source>
        <dbReference type="ARBA" id="ARBA00022692"/>
    </source>
</evidence>
<keyword evidence="2" id="KW-1003">Cell membrane</keyword>
<keyword evidence="10" id="KW-1185">Reference proteome</keyword>
<feature type="transmembrane region" description="Helical" evidence="7">
    <location>
        <begin position="489"/>
        <end position="511"/>
    </location>
</feature>
<feature type="transmembrane region" description="Helical" evidence="7">
    <location>
        <begin position="124"/>
        <end position="150"/>
    </location>
</feature>
<protein>
    <submittedName>
        <fullName evidence="9">Oligosaccharide flippase family protein</fullName>
    </submittedName>
    <submittedName>
        <fullName evidence="8">Polysaccharide biosynthesis protein</fullName>
    </submittedName>
</protein>
<dbReference type="RefSeq" id="WP_038682870.1">
    <property type="nucleotide sequence ID" value="NZ_CP007514.1"/>
</dbReference>
<name>A0A023X589_RUBRA</name>
<dbReference type="eggNOG" id="COG2244">
    <property type="taxonomic scope" value="Bacteria"/>
</dbReference>
<feature type="transmembrane region" description="Helical" evidence="7">
    <location>
        <begin position="462"/>
        <end position="483"/>
    </location>
</feature>
<feature type="transmembrane region" description="Helical" evidence="7">
    <location>
        <begin position="429"/>
        <end position="450"/>
    </location>
</feature>
<dbReference type="CDD" id="cd13128">
    <property type="entry name" value="MATE_Wzx_like"/>
    <property type="match status" value="1"/>
</dbReference>
<dbReference type="PANTHER" id="PTHR30250:SF27">
    <property type="entry name" value="POLYSACCHARIDE BIOSYNTHESIS PROTEIN"/>
    <property type="match status" value="1"/>
</dbReference>
<dbReference type="Proteomes" id="UP001281130">
    <property type="component" value="Unassembled WGS sequence"/>
</dbReference>
<dbReference type="InterPro" id="IPR002797">
    <property type="entry name" value="Polysacc_synth"/>
</dbReference>
<evidence type="ECO:0000313" key="8">
    <source>
        <dbReference type="EMBL" id="AHY47612.1"/>
    </source>
</evidence>
<feature type="transmembrane region" description="Helical" evidence="7">
    <location>
        <begin position="368"/>
        <end position="391"/>
    </location>
</feature>
<dbReference type="STRING" id="42256.RradSPS_2329"/>
<dbReference type="EMBL" id="CP007514">
    <property type="protein sequence ID" value="AHY47612.1"/>
    <property type="molecule type" value="Genomic_DNA"/>
</dbReference>
<evidence type="ECO:0000256" key="6">
    <source>
        <dbReference type="SAM" id="MobiDB-lite"/>
    </source>
</evidence>
<reference evidence="9" key="2">
    <citation type="submission" date="2023-11" db="EMBL/GenBank/DDBJ databases">
        <title>MicrobeMod: A computational toolkit for identifying prokaryotic methylation and restriction-modification with nanopore sequencing.</title>
        <authorList>
            <person name="Crits-Christoph A."/>
            <person name="Kang S.C."/>
            <person name="Lee H."/>
            <person name="Ostrov N."/>
        </authorList>
    </citation>
    <scope>NUCLEOTIDE SEQUENCE</scope>
    <source>
        <strain evidence="9">ATCC 51242</strain>
    </source>
</reference>
<evidence type="ECO:0000256" key="4">
    <source>
        <dbReference type="ARBA" id="ARBA00022989"/>
    </source>
</evidence>
<evidence type="ECO:0000256" key="5">
    <source>
        <dbReference type="ARBA" id="ARBA00023136"/>
    </source>
</evidence>
<feature type="transmembrane region" description="Helical" evidence="7">
    <location>
        <begin position="156"/>
        <end position="176"/>
    </location>
</feature>
<organism evidence="8 10">
    <name type="scientific">Rubrobacter radiotolerans</name>
    <name type="common">Arthrobacter radiotolerans</name>
    <dbReference type="NCBI Taxonomy" id="42256"/>
    <lineage>
        <taxon>Bacteria</taxon>
        <taxon>Bacillati</taxon>
        <taxon>Actinomycetota</taxon>
        <taxon>Rubrobacteria</taxon>
        <taxon>Rubrobacterales</taxon>
        <taxon>Rubrobacteraceae</taxon>
        <taxon>Rubrobacter</taxon>
    </lineage>
</organism>
<feature type="transmembrane region" description="Helical" evidence="7">
    <location>
        <begin position="275"/>
        <end position="297"/>
    </location>
</feature>
<dbReference type="KEGG" id="rrd:RradSPS_2329"/>
<feature type="transmembrane region" description="Helical" evidence="7">
    <location>
        <begin position="197"/>
        <end position="214"/>
    </location>
</feature>
<keyword evidence="3 7" id="KW-0812">Transmembrane</keyword>
<dbReference type="InterPro" id="IPR050833">
    <property type="entry name" value="Poly_Biosynth_Transport"/>
</dbReference>
<evidence type="ECO:0000256" key="1">
    <source>
        <dbReference type="ARBA" id="ARBA00004651"/>
    </source>
</evidence>
<dbReference type="HOGENOM" id="CLU_022017_5_1_11"/>
<feature type="transmembrane region" description="Helical" evidence="7">
    <location>
        <begin position="403"/>
        <end position="423"/>
    </location>
</feature>
<comment type="subcellular location">
    <subcellularLocation>
        <location evidence="1">Cell membrane</location>
        <topology evidence="1">Multi-pass membrane protein</topology>
    </subcellularLocation>
</comment>
<dbReference type="AlphaFoldDB" id="A0A023X589"/>
<feature type="region of interest" description="Disordered" evidence="6">
    <location>
        <begin position="1"/>
        <end position="36"/>
    </location>
</feature>
<feature type="transmembrane region" description="Helical" evidence="7">
    <location>
        <begin position="337"/>
        <end position="356"/>
    </location>
</feature>
<feature type="compositionally biased region" description="Basic and acidic residues" evidence="6">
    <location>
        <begin position="1"/>
        <end position="19"/>
    </location>
</feature>
<dbReference type="OrthoDB" id="5240734at2"/>
<proteinExistence type="predicted"/>
<keyword evidence="4 7" id="KW-1133">Transmembrane helix</keyword>
<accession>A0A023X589</accession>
<keyword evidence="5 7" id="KW-0472">Membrane</keyword>
<dbReference type="EMBL" id="JAWXXX010000001">
    <property type="protein sequence ID" value="MDX5895017.1"/>
    <property type="molecule type" value="Genomic_DNA"/>
</dbReference>
<evidence type="ECO:0000256" key="2">
    <source>
        <dbReference type="ARBA" id="ARBA00022475"/>
    </source>
</evidence>
<sequence length="544" mass="57709">MSPENPEKRKDERREEPPKEPSFASDAPATLTTGEDSNVARVARGAGISTAGQGIGRALGFVTQSVLARSLGSQSFGLYTLGIAVVTAAQIVSQFGLDNGVVRYVAHYRGQDDPARVRGTILQAVGFTFAISLVVAAFMFFGAGTIAGFYQPELEPVIRAFAFALPFYALMSIILWSTQGFQTVTYATYTQQILRPLIYFALLVGLYFVGASLVGVVVAYALSMLVGVAIGLFFLRRLFPPLTDPKAPAKFETRALFGVSVPMSVSRATQYANNWTAVLVLGLFYPAGVVGVFQAAFRTATLSTLVRFAFNGIFSPIISSLHSREMSDDLGGLYKDVTRWTFTGAFAVFLGIVLLAREALTVFGGAEFAAGATALVIVAAAQLYSASVGPASRMLAMTGNQNALMWITLTGAATGVAASFALIPSLGLVGAAFGAAAAIVTENTLTLIFVRRRLGFWPYSVAFWKPLLAGLGAAGTVLLVELLAPDLPLLVNVALVAATFGAVFVGLLLAFGLTPTDREFVGEFAKVGRKALRRARRLAGRRRG</sequence>